<keyword evidence="6" id="KW-0675">Receptor</keyword>
<keyword evidence="11" id="KW-1185">Reference proteome</keyword>
<dbReference type="PROSITE" id="PS50262">
    <property type="entry name" value="G_PROTEIN_RECEP_F1_2"/>
    <property type="match status" value="1"/>
</dbReference>
<evidence type="ECO:0000256" key="5">
    <source>
        <dbReference type="ARBA" id="ARBA00023136"/>
    </source>
</evidence>
<dbReference type="InterPro" id="IPR000276">
    <property type="entry name" value="GPCR_Rhodpsn"/>
</dbReference>
<feature type="transmembrane region" description="Helical" evidence="8">
    <location>
        <begin position="89"/>
        <end position="109"/>
    </location>
</feature>
<feature type="transmembrane region" description="Helical" evidence="8">
    <location>
        <begin position="138"/>
        <end position="167"/>
    </location>
</feature>
<accession>A0A6J8BNX8</accession>
<evidence type="ECO:0000313" key="10">
    <source>
        <dbReference type="EMBL" id="CAC5385678.1"/>
    </source>
</evidence>
<feature type="domain" description="G-protein coupled receptors family 1 profile" evidence="9">
    <location>
        <begin position="1"/>
        <end position="321"/>
    </location>
</feature>
<feature type="transmembrane region" description="Helical" evidence="8">
    <location>
        <begin position="260"/>
        <end position="284"/>
    </location>
</feature>
<feature type="transmembrane region" description="Helical" evidence="8">
    <location>
        <begin position="51"/>
        <end position="68"/>
    </location>
</feature>
<dbReference type="SUPFAM" id="SSF81321">
    <property type="entry name" value="Family A G protein-coupled receptor-like"/>
    <property type="match status" value="1"/>
</dbReference>
<dbReference type="PRINTS" id="PR00237">
    <property type="entry name" value="GPCRRHODOPSN"/>
</dbReference>
<name>A0A6J8BNX8_MYTCO</name>
<evidence type="ECO:0000256" key="4">
    <source>
        <dbReference type="ARBA" id="ARBA00023040"/>
    </source>
</evidence>
<evidence type="ECO:0000256" key="1">
    <source>
        <dbReference type="ARBA" id="ARBA00004141"/>
    </source>
</evidence>
<keyword evidence="7" id="KW-0807">Transducer</keyword>
<dbReference type="InterPro" id="IPR017452">
    <property type="entry name" value="GPCR_Rhodpsn_7TM"/>
</dbReference>
<protein>
    <submittedName>
        <fullName evidence="10">CCKAR</fullName>
    </submittedName>
</protein>
<evidence type="ECO:0000256" key="7">
    <source>
        <dbReference type="ARBA" id="ARBA00023224"/>
    </source>
</evidence>
<reference evidence="10 11" key="1">
    <citation type="submission" date="2020-06" db="EMBL/GenBank/DDBJ databases">
        <authorList>
            <person name="Li R."/>
            <person name="Bekaert M."/>
        </authorList>
    </citation>
    <scope>NUCLEOTIDE SEQUENCE [LARGE SCALE GENOMIC DNA]</scope>
    <source>
        <strain evidence="11">wild</strain>
    </source>
</reference>
<comment type="subcellular location">
    <subcellularLocation>
        <location evidence="1">Membrane</location>
        <topology evidence="1">Multi-pass membrane protein</topology>
    </subcellularLocation>
</comment>
<sequence>MKEPSDERHFIPILAAFDLIATIYCGIYMIIQCFNQVTFTHNILCKTTQFFIGLTTFIPILLLLIIAVQRYLKVCRPLRPAISLNVKRTALILTAVISLLCALPLPYIYGSVSFHSITYGSTGTRCGKVKEGRRLARAVYAIVIGVLAVALVTTLIFLYSLIGCTVFRQLKMNKCKSSRVEFRNSGTKTDENGVSVTENSDVTQNTITSDIDSKISNLNIVKIDINCKEQRLENKKQTTLSQPVGSKRRRKDNRRITHKLTVMFFVITLVFIISYLPKVMLLLFEGLYKDFWEKVSDTERPGLMFLYQMFIINNIVNPFIYAFMDIKFRKEATVFLRRVFQCTF</sequence>
<dbReference type="EMBL" id="CACVKT020003742">
    <property type="protein sequence ID" value="CAC5385678.1"/>
    <property type="molecule type" value="Genomic_DNA"/>
</dbReference>
<keyword evidence="2 8" id="KW-0812">Transmembrane</keyword>
<organism evidence="10 11">
    <name type="scientific">Mytilus coruscus</name>
    <name type="common">Sea mussel</name>
    <dbReference type="NCBI Taxonomy" id="42192"/>
    <lineage>
        <taxon>Eukaryota</taxon>
        <taxon>Metazoa</taxon>
        <taxon>Spiralia</taxon>
        <taxon>Lophotrochozoa</taxon>
        <taxon>Mollusca</taxon>
        <taxon>Bivalvia</taxon>
        <taxon>Autobranchia</taxon>
        <taxon>Pteriomorphia</taxon>
        <taxon>Mytilida</taxon>
        <taxon>Mytiloidea</taxon>
        <taxon>Mytilidae</taxon>
        <taxon>Mytilinae</taxon>
        <taxon>Mytilus</taxon>
    </lineage>
</organism>
<evidence type="ECO:0000256" key="2">
    <source>
        <dbReference type="ARBA" id="ARBA00022692"/>
    </source>
</evidence>
<dbReference type="AlphaFoldDB" id="A0A6J8BNX8"/>
<evidence type="ECO:0000259" key="9">
    <source>
        <dbReference type="PROSITE" id="PS50262"/>
    </source>
</evidence>
<keyword evidence="5 8" id="KW-0472">Membrane</keyword>
<dbReference type="GO" id="GO:0016020">
    <property type="term" value="C:membrane"/>
    <property type="evidence" value="ECO:0007669"/>
    <property type="project" value="UniProtKB-SubCell"/>
</dbReference>
<feature type="transmembrane region" description="Helical" evidence="8">
    <location>
        <begin position="12"/>
        <end position="31"/>
    </location>
</feature>
<dbReference type="Proteomes" id="UP000507470">
    <property type="component" value="Unassembled WGS sequence"/>
</dbReference>
<feature type="transmembrane region" description="Helical" evidence="8">
    <location>
        <begin position="304"/>
        <end position="324"/>
    </location>
</feature>
<evidence type="ECO:0000313" key="11">
    <source>
        <dbReference type="Proteomes" id="UP000507470"/>
    </source>
</evidence>
<dbReference type="GO" id="GO:0004930">
    <property type="term" value="F:G protein-coupled receptor activity"/>
    <property type="evidence" value="ECO:0007669"/>
    <property type="project" value="UniProtKB-KW"/>
</dbReference>
<evidence type="ECO:0000256" key="3">
    <source>
        <dbReference type="ARBA" id="ARBA00022989"/>
    </source>
</evidence>
<dbReference type="Gene3D" id="1.20.1070.10">
    <property type="entry name" value="Rhodopsin 7-helix transmembrane proteins"/>
    <property type="match status" value="1"/>
</dbReference>
<gene>
    <name evidence="10" type="ORF">MCOR_21189</name>
</gene>
<dbReference type="Pfam" id="PF00001">
    <property type="entry name" value="7tm_1"/>
    <property type="match status" value="1"/>
</dbReference>
<dbReference type="PANTHER" id="PTHR24238">
    <property type="entry name" value="G-PROTEIN COUPLED RECEPTOR"/>
    <property type="match status" value="1"/>
</dbReference>
<evidence type="ECO:0000256" key="8">
    <source>
        <dbReference type="SAM" id="Phobius"/>
    </source>
</evidence>
<dbReference type="PANTHER" id="PTHR24238:SF47">
    <property type="entry name" value="ECDYSTEROIDS_DOPAMINE RECEPTOR-RELATED"/>
    <property type="match status" value="1"/>
</dbReference>
<proteinExistence type="predicted"/>
<keyword evidence="3 8" id="KW-1133">Transmembrane helix</keyword>
<keyword evidence="4" id="KW-0297">G-protein coupled receptor</keyword>
<evidence type="ECO:0000256" key="6">
    <source>
        <dbReference type="ARBA" id="ARBA00023170"/>
    </source>
</evidence>
<dbReference type="CDD" id="cd00637">
    <property type="entry name" value="7tm_classA_rhodopsin-like"/>
    <property type="match status" value="1"/>
</dbReference>
<dbReference type="OrthoDB" id="6077868at2759"/>